<feature type="compositionally biased region" description="Basic and acidic residues" evidence="6">
    <location>
        <begin position="402"/>
        <end position="421"/>
    </location>
</feature>
<evidence type="ECO:0000313" key="9">
    <source>
        <dbReference type="Proteomes" id="UP000224130"/>
    </source>
</evidence>
<feature type="region of interest" description="Disordered" evidence="6">
    <location>
        <begin position="1"/>
        <end position="31"/>
    </location>
</feature>
<name>A0A2A9ES51_9MICO</name>
<keyword evidence="3 7" id="KW-0812">Transmembrane</keyword>
<dbReference type="AlphaFoldDB" id="A0A2A9ES51"/>
<dbReference type="CDD" id="cd06581">
    <property type="entry name" value="TM_PBP1_LivM_like"/>
    <property type="match status" value="1"/>
</dbReference>
<dbReference type="PANTHER" id="PTHR30482:SF10">
    <property type="entry name" value="HIGH-AFFINITY BRANCHED-CHAIN AMINO ACID TRANSPORT PROTEIN BRAE"/>
    <property type="match status" value="1"/>
</dbReference>
<dbReference type="Pfam" id="PF02653">
    <property type="entry name" value="BPD_transp_2"/>
    <property type="match status" value="1"/>
</dbReference>
<feature type="compositionally biased region" description="Polar residues" evidence="6">
    <location>
        <begin position="1"/>
        <end position="14"/>
    </location>
</feature>
<protein>
    <submittedName>
        <fullName evidence="8">Amino acid/amide ABC transporter membrane protein 2 (HAAT family)</fullName>
    </submittedName>
</protein>
<dbReference type="InterPro" id="IPR043428">
    <property type="entry name" value="LivM-like"/>
</dbReference>
<keyword evidence="4 7" id="KW-1133">Transmembrane helix</keyword>
<keyword evidence="9" id="KW-1185">Reference proteome</keyword>
<keyword evidence="2" id="KW-1003">Cell membrane</keyword>
<comment type="caution">
    <text evidence="8">The sequence shown here is derived from an EMBL/GenBank/DDBJ whole genome shotgun (WGS) entry which is preliminary data.</text>
</comment>
<dbReference type="InterPro" id="IPR001851">
    <property type="entry name" value="ABC_transp_permease"/>
</dbReference>
<feature type="compositionally biased region" description="Low complexity" evidence="6">
    <location>
        <begin position="371"/>
        <end position="384"/>
    </location>
</feature>
<feature type="transmembrane region" description="Helical" evidence="7">
    <location>
        <begin position="89"/>
        <end position="109"/>
    </location>
</feature>
<feature type="transmembrane region" description="Helical" evidence="7">
    <location>
        <begin position="63"/>
        <end position="82"/>
    </location>
</feature>
<accession>A0A2A9ES51</accession>
<evidence type="ECO:0000256" key="2">
    <source>
        <dbReference type="ARBA" id="ARBA00022475"/>
    </source>
</evidence>
<evidence type="ECO:0000313" key="8">
    <source>
        <dbReference type="EMBL" id="PFG41583.1"/>
    </source>
</evidence>
<feature type="transmembrane region" description="Helical" evidence="7">
    <location>
        <begin position="291"/>
        <end position="308"/>
    </location>
</feature>
<gene>
    <name evidence="8" type="ORF">ATJ88_0225</name>
</gene>
<feature type="region of interest" description="Disordered" evidence="6">
    <location>
        <begin position="371"/>
        <end position="421"/>
    </location>
</feature>
<evidence type="ECO:0000256" key="5">
    <source>
        <dbReference type="ARBA" id="ARBA00023136"/>
    </source>
</evidence>
<feature type="transmembrane region" description="Helical" evidence="7">
    <location>
        <begin position="146"/>
        <end position="167"/>
    </location>
</feature>
<evidence type="ECO:0000256" key="7">
    <source>
        <dbReference type="SAM" id="Phobius"/>
    </source>
</evidence>
<organism evidence="8 9">
    <name type="scientific">Isoptericola jiangsuensis</name>
    <dbReference type="NCBI Taxonomy" id="548579"/>
    <lineage>
        <taxon>Bacteria</taxon>
        <taxon>Bacillati</taxon>
        <taxon>Actinomycetota</taxon>
        <taxon>Actinomycetes</taxon>
        <taxon>Micrococcales</taxon>
        <taxon>Promicromonosporaceae</taxon>
        <taxon>Isoptericola</taxon>
    </lineage>
</organism>
<sequence>MPNASDTRPTQDVSTGTPAPAGPAATATAPRRPGTARIVRLVALVVGVALVLSFPTIAPNPYILSAGVVVLSYACTATAWNFMGGFTGYVSLGHAAFFGLGAYATGLLIRDVGLPSFVALLLGGVVVLLVTIPVGIAALRVRGASFVIVSISFVLILLLVFQAWGAFTGGSDGLVVPRPFPDLLRPEHHQVFFYLFAALLAVMLVCWWAIDRSRFGTGLKAVREDEDKAQALGVPTRNYKLVAYVTSATFTGLAGGLYALWFGDLDPIFQFSIMLGTYMVLMALLGGVRHLFGPLLGAVIVGVGLEYFKLEFGDTQLHLVATALLLGVVVLFMPDGIIPAVASLFKRFGPQDSSIREITAAELLERNRAAAASATSASETAGSAVEDDGPHRGGPDGSARGTSERTEDAARRPRSGPKEDR</sequence>
<evidence type="ECO:0000256" key="3">
    <source>
        <dbReference type="ARBA" id="ARBA00022692"/>
    </source>
</evidence>
<feature type="transmembrane region" description="Helical" evidence="7">
    <location>
        <begin position="241"/>
        <end position="261"/>
    </location>
</feature>
<evidence type="ECO:0000256" key="4">
    <source>
        <dbReference type="ARBA" id="ARBA00022989"/>
    </source>
</evidence>
<keyword evidence="5 7" id="KW-0472">Membrane</keyword>
<dbReference type="GO" id="GO:0015658">
    <property type="term" value="F:branched-chain amino acid transmembrane transporter activity"/>
    <property type="evidence" value="ECO:0007669"/>
    <property type="project" value="InterPro"/>
</dbReference>
<feature type="transmembrane region" description="Helical" evidence="7">
    <location>
        <begin position="320"/>
        <end position="345"/>
    </location>
</feature>
<dbReference type="Proteomes" id="UP000224130">
    <property type="component" value="Unassembled WGS sequence"/>
</dbReference>
<feature type="compositionally biased region" description="Low complexity" evidence="6">
    <location>
        <begin position="15"/>
        <end position="31"/>
    </location>
</feature>
<feature type="transmembrane region" description="Helical" evidence="7">
    <location>
        <begin position="115"/>
        <end position="139"/>
    </location>
</feature>
<comment type="subcellular location">
    <subcellularLocation>
        <location evidence="1">Cell membrane</location>
        <topology evidence="1">Multi-pass membrane protein</topology>
    </subcellularLocation>
</comment>
<dbReference type="RefSeq" id="WP_245852041.1">
    <property type="nucleotide sequence ID" value="NZ_PDJJ01000001.1"/>
</dbReference>
<feature type="transmembrane region" description="Helical" evidence="7">
    <location>
        <begin position="38"/>
        <end position="57"/>
    </location>
</feature>
<dbReference type="GO" id="GO:0005886">
    <property type="term" value="C:plasma membrane"/>
    <property type="evidence" value="ECO:0007669"/>
    <property type="project" value="UniProtKB-SubCell"/>
</dbReference>
<evidence type="ECO:0000256" key="6">
    <source>
        <dbReference type="SAM" id="MobiDB-lite"/>
    </source>
</evidence>
<dbReference type="PANTHER" id="PTHR30482">
    <property type="entry name" value="HIGH-AFFINITY BRANCHED-CHAIN AMINO ACID TRANSPORT SYSTEM PERMEASE"/>
    <property type="match status" value="1"/>
</dbReference>
<proteinExistence type="predicted"/>
<evidence type="ECO:0000256" key="1">
    <source>
        <dbReference type="ARBA" id="ARBA00004651"/>
    </source>
</evidence>
<feature type="transmembrane region" description="Helical" evidence="7">
    <location>
        <begin position="191"/>
        <end position="210"/>
    </location>
</feature>
<reference evidence="8 9" key="1">
    <citation type="submission" date="2017-10" db="EMBL/GenBank/DDBJ databases">
        <title>Sequencing the genomes of 1000 actinobacteria strains.</title>
        <authorList>
            <person name="Klenk H.-P."/>
        </authorList>
    </citation>
    <scope>NUCLEOTIDE SEQUENCE [LARGE SCALE GENOMIC DNA]</scope>
    <source>
        <strain evidence="8 9">DSM 21863</strain>
    </source>
</reference>
<dbReference type="EMBL" id="PDJJ01000001">
    <property type="protein sequence ID" value="PFG41583.1"/>
    <property type="molecule type" value="Genomic_DNA"/>
</dbReference>
<feature type="transmembrane region" description="Helical" evidence="7">
    <location>
        <begin position="267"/>
        <end position="284"/>
    </location>
</feature>